<feature type="repeat" description="Solcar" evidence="8">
    <location>
        <begin position="34"/>
        <end position="114"/>
    </location>
</feature>
<dbReference type="Pfam" id="PF00153">
    <property type="entry name" value="Mito_carr"/>
    <property type="match status" value="2"/>
</dbReference>
<feature type="repeat" description="Solcar" evidence="8">
    <location>
        <begin position="235"/>
        <end position="322"/>
    </location>
</feature>
<dbReference type="OrthoDB" id="276989at2759"/>
<proteinExistence type="inferred from homology"/>
<keyword evidence="4 8" id="KW-0812">Transmembrane</keyword>
<keyword evidence="7 8" id="KW-0472">Membrane</keyword>
<comment type="caution">
    <text evidence="10">The sequence shown here is derived from an EMBL/GenBank/DDBJ whole genome shotgun (WGS) entry which is preliminary data.</text>
</comment>
<reference evidence="11" key="1">
    <citation type="journal article" date="2019" name="Nat. Commun.">
        <title>Expansion of phycobilisome linker gene families in mesophilic red algae.</title>
        <authorList>
            <person name="Lee J."/>
            <person name="Kim D."/>
            <person name="Bhattacharya D."/>
            <person name="Yoon H.S."/>
        </authorList>
    </citation>
    <scope>NUCLEOTIDE SEQUENCE [LARGE SCALE GENOMIC DNA]</scope>
    <source>
        <strain evidence="11">CCMP 1328</strain>
    </source>
</reference>
<evidence type="ECO:0000256" key="4">
    <source>
        <dbReference type="ARBA" id="ARBA00022692"/>
    </source>
</evidence>
<dbReference type="InterPro" id="IPR018108">
    <property type="entry name" value="MCP_transmembrane"/>
</dbReference>
<evidence type="ECO:0000256" key="5">
    <source>
        <dbReference type="ARBA" id="ARBA00022737"/>
    </source>
</evidence>
<evidence type="ECO:0000256" key="6">
    <source>
        <dbReference type="ARBA" id="ARBA00022989"/>
    </source>
</evidence>
<dbReference type="Gene3D" id="1.50.40.10">
    <property type="entry name" value="Mitochondrial carrier domain"/>
    <property type="match status" value="1"/>
</dbReference>
<evidence type="ECO:0000256" key="7">
    <source>
        <dbReference type="ARBA" id="ARBA00023136"/>
    </source>
</evidence>
<evidence type="ECO:0000256" key="1">
    <source>
        <dbReference type="ARBA" id="ARBA00004141"/>
    </source>
</evidence>
<keyword evidence="11" id="KW-1185">Reference proteome</keyword>
<evidence type="ECO:0000313" key="11">
    <source>
        <dbReference type="Proteomes" id="UP000324585"/>
    </source>
</evidence>
<evidence type="ECO:0000256" key="2">
    <source>
        <dbReference type="ARBA" id="ARBA00006375"/>
    </source>
</evidence>
<sequence>MDGRERPVEAGLDGAGADAVPLRLRNGPGDGWMRALWIGMVSGGVAGTCVDLALFPLDTIKTRLQASPAASGVAAARSSTWLFAGLYRGIGPALAASAPCGALFFATYDISKHVLFASDWFRELERASAKSNTSSHVKIATLGIHMTAAMLGDAVSSVVRTPFEVVKQQMQAAHAPCGVVPSASMLAQSMWRSNMRGSAFYGAYLSLLFRELPFDLIEYPLYEYLRSKESAQGSGSVWFKAGCGVLAGGIAASITTPLDVAKTRIMLQDQRAPRYTGVAQAINKIWKEEGASALYRGVVPRTAWISLGGGIFFGFYEATKALLQPQ</sequence>
<dbReference type="OMA" id="ASDWFRE"/>
<comment type="subcellular location">
    <subcellularLocation>
        <location evidence="1">Membrane</location>
        <topology evidence="1">Multi-pass membrane protein</topology>
    </subcellularLocation>
</comment>
<keyword evidence="6" id="KW-1133">Transmembrane helix</keyword>
<evidence type="ECO:0000256" key="3">
    <source>
        <dbReference type="ARBA" id="ARBA00022448"/>
    </source>
</evidence>
<keyword evidence="5" id="KW-0677">Repeat</keyword>
<dbReference type="EMBL" id="VRMN01000001">
    <property type="protein sequence ID" value="KAA8498333.1"/>
    <property type="molecule type" value="Genomic_DNA"/>
</dbReference>
<accession>A0A5J4Z670</accession>
<dbReference type="AlphaFoldDB" id="A0A5J4Z670"/>
<keyword evidence="3 9" id="KW-0813">Transport</keyword>
<evidence type="ECO:0000256" key="9">
    <source>
        <dbReference type="RuleBase" id="RU000488"/>
    </source>
</evidence>
<comment type="similarity">
    <text evidence="2 9">Belongs to the mitochondrial carrier (TC 2.A.29) family.</text>
</comment>
<dbReference type="PANTHER" id="PTHR45667">
    <property type="entry name" value="S-ADENOSYLMETHIONINE MITOCHONDRIAL CARRIER PROTEIN"/>
    <property type="match status" value="1"/>
</dbReference>
<dbReference type="GO" id="GO:0016020">
    <property type="term" value="C:membrane"/>
    <property type="evidence" value="ECO:0007669"/>
    <property type="project" value="UniProtKB-SubCell"/>
</dbReference>
<dbReference type="Proteomes" id="UP000324585">
    <property type="component" value="Unassembled WGS sequence"/>
</dbReference>
<protein>
    <submittedName>
        <fullName evidence="10">Putative mitochondrial carrier protein PET8</fullName>
    </submittedName>
</protein>
<name>A0A5J4Z670_PORPP</name>
<organism evidence="10 11">
    <name type="scientific">Porphyridium purpureum</name>
    <name type="common">Red alga</name>
    <name type="synonym">Porphyridium cruentum</name>
    <dbReference type="NCBI Taxonomy" id="35688"/>
    <lineage>
        <taxon>Eukaryota</taxon>
        <taxon>Rhodophyta</taxon>
        <taxon>Bangiophyceae</taxon>
        <taxon>Porphyridiales</taxon>
        <taxon>Porphyridiaceae</taxon>
        <taxon>Porphyridium</taxon>
    </lineage>
</organism>
<dbReference type="SUPFAM" id="SSF103506">
    <property type="entry name" value="Mitochondrial carrier"/>
    <property type="match status" value="1"/>
</dbReference>
<dbReference type="PROSITE" id="PS50920">
    <property type="entry name" value="SOLCAR"/>
    <property type="match status" value="2"/>
</dbReference>
<dbReference type="InterPro" id="IPR023395">
    <property type="entry name" value="MCP_dom_sf"/>
</dbReference>
<evidence type="ECO:0000313" key="10">
    <source>
        <dbReference type="EMBL" id="KAA8498333.1"/>
    </source>
</evidence>
<evidence type="ECO:0000256" key="8">
    <source>
        <dbReference type="PROSITE-ProRule" id="PRU00282"/>
    </source>
</evidence>
<gene>
    <name evidence="10" type="ORF">FVE85_5918</name>
</gene>